<comment type="caution">
    <text evidence="1">The sequence shown here is derived from an EMBL/GenBank/DDBJ whole genome shotgun (WGS) entry which is preliminary data.</text>
</comment>
<dbReference type="RefSeq" id="WP_032433388.1">
    <property type="nucleotide sequence ID" value="NZ_CP009876.1"/>
</dbReference>
<dbReference type="EMBL" id="SSUJ01000034">
    <property type="protein sequence ID" value="THI23479.1"/>
    <property type="molecule type" value="Genomic_DNA"/>
</dbReference>
<name>A0A4S7L6E1_KLEPN</name>
<gene>
    <name evidence="1" type="ORF">E9161_26355</name>
</gene>
<dbReference type="Proteomes" id="UP000304895">
    <property type="component" value="Unassembled WGS sequence"/>
</dbReference>
<accession>A0A4S7L6E1</accession>
<proteinExistence type="predicted"/>
<dbReference type="KEGG" id="kpy:KPNIH31_18310"/>
<sequence length="271" mass="31359">MTVRPNEVAAQALQILKEKLHDWRDGPDIAWRSTWPVFERLIARHDKMKPVYAELQELHVIEGRLWILLEQCIFAGTFATADNHAGLRADYSELQSLSEDIPRTALRLEAMLRRRSDILNRSGSFTIDRLLRLTDFLDEAGRENSLYRSYIQPRLEELNGFDLKYWPDIADLLQVLGGEDTEVQILDEATATIVSARRASLTDFFKDFFGRLHNISDGSRYGLKKDFRLSDSAIATLSNILCDRLPDEMMDEGYVKRVRQRLREQGVTLVW</sequence>
<reference evidence="1 2" key="1">
    <citation type="submission" date="2019-04" db="EMBL/GenBank/DDBJ databases">
        <authorList>
            <person name="Fouts D."/>
            <person name="Sutton G."/>
            <person name="Singh I."/>
            <person name="Nguyen K."/>
        </authorList>
    </citation>
    <scope>NUCLEOTIDE SEQUENCE [LARGE SCALE GENOMIC DNA]</scope>
    <source>
        <strain evidence="1 2">55</strain>
    </source>
</reference>
<evidence type="ECO:0000313" key="1">
    <source>
        <dbReference type="EMBL" id="THI23479.1"/>
    </source>
</evidence>
<dbReference type="AlphaFoldDB" id="A0A4S7L6E1"/>
<protein>
    <submittedName>
        <fullName evidence="1">Uncharacterized protein</fullName>
    </submittedName>
</protein>
<organism evidence="1 2">
    <name type="scientific">Klebsiella pneumoniae subsp. pneumoniae</name>
    <dbReference type="NCBI Taxonomy" id="72407"/>
    <lineage>
        <taxon>Bacteria</taxon>
        <taxon>Pseudomonadati</taxon>
        <taxon>Pseudomonadota</taxon>
        <taxon>Gammaproteobacteria</taxon>
        <taxon>Enterobacterales</taxon>
        <taxon>Enterobacteriaceae</taxon>
        <taxon>Klebsiella/Raoultella group</taxon>
        <taxon>Klebsiella</taxon>
        <taxon>Klebsiella pneumoniae complex</taxon>
    </lineage>
</organism>
<evidence type="ECO:0000313" key="2">
    <source>
        <dbReference type="Proteomes" id="UP000304895"/>
    </source>
</evidence>